<sequence>MALETMSVSLKDTQSLEFEGFKGYLDISESCDGLVCIYGLNKAVEVINPITTVFVALPLAKIQRLFIEYPDKSDPVPFISFTRFGFGKDYVGPLNELDRT</sequence>
<proteinExistence type="predicted"/>
<dbReference type="Proteomes" id="UP001558713">
    <property type="component" value="Unassembled WGS sequence"/>
</dbReference>
<accession>A0ABD1BZN4</accession>
<evidence type="ECO:0000313" key="1">
    <source>
        <dbReference type="EMBL" id="KAL1222688.1"/>
    </source>
</evidence>
<keyword evidence="2" id="KW-1185">Reference proteome</keyword>
<reference evidence="1 2" key="1">
    <citation type="submission" date="2024-04" db="EMBL/GenBank/DDBJ databases">
        <title>Genome assembly C_amara_ONT_v2.</title>
        <authorList>
            <person name="Yant L."/>
            <person name="Moore C."/>
            <person name="Slenker M."/>
        </authorList>
    </citation>
    <scope>NUCLEOTIDE SEQUENCE [LARGE SCALE GENOMIC DNA]</scope>
    <source>
        <tissue evidence="1">Leaf</tissue>
    </source>
</reference>
<comment type="caution">
    <text evidence="1">The sequence shown here is derived from an EMBL/GenBank/DDBJ whole genome shotgun (WGS) entry which is preliminary data.</text>
</comment>
<dbReference type="AlphaFoldDB" id="A0ABD1BZN4"/>
<organism evidence="1 2">
    <name type="scientific">Cardamine amara subsp. amara</name>
    <dbReference type="NCBI Taxonomy" id="228776"/>
    <lineage>
        <taxon>Eukaryota</taxon>
        <taxon>Viridiplantae</taxon>
        <taxon>Streptophyta</taxon>
        <taxon>Embryophyta</taxon>
        <taxon>Tracheophyta</taxon>
        <taxon>Spermatophyta</taxon>
        <taxon>Magnoliopsida</taxon>
        <taxon>eudicotyledons</taxon>
        <taxon>Gunneridae</taxon>
        <taxon>Pentapetalae</taxon>
        <taxon>rosids</taxon>
        <taxon>malvids</taxon>
        <taxon>Brassicales</taxon>
        <taxon>Brassicaceae</taxon>
        <taxon>Cardamineae</taxon>
        <taxon>Cardamine</taxon>
    </lineage>
</organism>
<dbReference type="EMBL" id="JBANAX010000092">
    <property type="protein sequence ID" value="KAL1222688.1"/>
    <property type="molecule type" value="Genomic_DNA"/>
</dbReference>
<protein>
    <submittedName>
        <fullName evidence="1">F-box protein</fullName>
    </submittedName>
</protein>
<name>A0ABD1BZN4_CARAN</name>
<gene>
    <name evidence="1" type="ORF">V5N11_004439</name>
</gene>
<evidence type="ECO:0000313" key="2">
    <source>
        <dbReference type="Proteomes" id="UP001558713"/>
    </source>
</evidence>